<dbReference type="AlphaFoldDB" id="A0A8T2PSB9"/>
<organism evidence="1 2">
    <name type="scientific">Albula glossodonta</name>
    <name type="common">roundjaw bonefish</name>
    <dbReference type="NCBI Taxonomy" id="121402"/>
    <lineage>
        <taxon>Eukaryota</taxon>
        <taxon>Metazoa</taxon>
        <taxon>Chordata</taxon>
        <taxon>Craniata</taxon>
        <taxon>Vertebrata</taxon>
        <taxon>Euteleostomi</taxon>
        <taxon>Actinopterygii</taxon>
        <taxon>Neopterygii</taxon>
        <taxon>Teleostei</taxon>
        <taxon>Albuliformes</taxon>
        <taxon>Albulidae</taxon>
        <taxon>Albula</taxon>
    </lineage>
</organism>
<protein>
    <submittedName>
        <fullName evidence="1">Uncharacterized protein</fullName>
    </submittedName>
</protein>
<accession>A0A8T2PSB9</accession>
<comment type="caution">
    <text evidence="1">The sequence shown here is derived from an EMBL/GenBank/DDBJ whole genome shotgun (WGS) entry which is preliminary data.</text>
</comment>
<gene>
    <name evidence="1" type="ORF">JZ751_012364</name>
</gene>
<sequence length="198" mass="22143">MPHMDRKALAHSELLIGHFTPVICQPIAVAGWSCSLQQERLKLQKHGLEKIYLCLGKASKSRRLIDVLLNFALKMDSLRFSSMTPCWRNLAVKPSAGNVKGDMQLSRFADLPLSPLAIPTLVERALLISAGGECTLYRHAASILSQSHLSQSMKTVCRLYQSDQEIKRLLQKCHSGFKCSRLISVYQLIGPSYHGNRL</sequence>
<dbReference type="Proteomes" id="UP000824540">
    <property type="component" value="Unassembled WGS sequence"/>
</dbReference>
<evidence type="ECO:0000313" key="1">
    <source>
        <dbReference type="EMBL" id="KAG9354240.1"/>
    </source>
</evidence>
<evidence type="ECO:0000313" key="2">
    <source>
        <dbReference type="Proteomes" id="UP000824540"/>
    </source>
</evidence>
<name>A0A8T2PSB9_9TELE</name>
<keyword evidence="2" id="KW-1185">Reference proteome</keyword>
<reference evidence="1" key="1">
    <citation type="thesis" date="2021" institute="BYU ScholarsArchive" country="Provo, UT, USA">
        <title>Applications of and Algorithms for Genome Assembly and Genomic Analyses with an Emphasis on Marine Teleosts.</title>
        <authorList>
            <person name="Pickett B.D."/>
        </authorList>
    </citation>
    <scope>NUCLEOTIDE SEQUENCE</scope>
    <source>
        <strain evidence="1">HI-2016</strain>
    </source>
</reference>
<dbReference type="EMBL" id="JAFBMS010000003">
    <property type="protein sequence ID" value="KAG9354240.1"/>
    <property type="molecule type" value="Genomic_DNA"/>
</dbReference>
<proteinExistence type="predicted"/>